<evidence type="ECO:0000256" key="6">
    <source>
        <dbReference type="ARBA" id="ARBA00022825"/>
    </source>
</evidence>
<evidence type="ECO:0000256" key="4">
    <source>
        <dbReference type="ARBA" id="ARBA00022670"/>
    </source>
</evidence>
<keyword evidence="4 7" id="KW-0645">Protease</keyword>
<dbReference type="InterPro" id="IPR015500">
    <property type="entry name" value="Peptidase_S8_subtilisin-rel"/>
</dbReference>
<evidence type="ECO:0000256" key="7">
    <source>
        <dbReference type="PROSITE-ProRule" id="PRU01240"/>
    </source>
</evidence>
<dbReference type="Pfam" id="PF22148">
    <property type="entry name" value="Fervidolysin_NPro-like"/>
    <property type="match status" value="1"/>
</dbReference>
<feature type="signal peptide" evidence="10">
    <location>
        <begin position="1"/>
        <end position="24"/>
    </location>
</feature>
<organism evidence="12 13">
    <name type="scientific">Paenibacillus radicis</name>
    <name type="common">ex Xue et al. 2023</name>
    <dbReference type="NCBI Taxonomy" id="2972489"/>
    <lineage>
        <taxon>Bacteria</taxon>
        <taxon>Bacillati</taxon>
        <taxon>Bacillota</taxon>
        <taxon>Bacilli</taxon>
        <taxon>Bacillales</taxon>
        <taxon>Paenibacillaceae</taxon>
        <taxon>Paenibacillus</taxon>
    </lineage>
</organism>
<dbReference type="Proteomes" id="UP001300012">
    <property type="component" value="Unassembled WGS sequence"/>
</dbReference>
<feature type="domain" description="SLH" evidence="11">
    <location>
        <begin position="1134"/>
        <end position="1193"/>
    </location>
</feature>
<dbReference type="SUPFAM" id="SSF52743">
    <property type="entry name" value="Subtilisin-like"/>
    <property type="match status" value="1"/>
</dbReference>
<dbReference type="InterPro" id="IPR054399">
    <property type="entry name" value="Fervidolysin-like_N_prodom"/>
</dbReference>
<evidence type="ECO:0000256" key="2">
    <source>
        <dbReference type="ARBA" id="ARBA00011073"/>
    </source>
</evidence>
<dbReference type="PANTHER" id="PTHR43806:SF11">
    <property type="entry name" value="CEREVISIN-RELATED"/>
    <property type="match status" value="1"/>
</dbReference>
<keyword evidence="6 7" id="KW-0720">Serine protease</keyword>
<protein>
    <submittedName>
        <fullName evidence="12">S8 family serine peptidase</fullName>
    </submittedName>
</protein>
<feature type="chain" id="PRO_5047215043" evidence="10">
    <location>
        <begin position="25"/>
        <end position="1257"/>
    </location>
</feature>
<dbReference type="InterPro" id="IPR036852">
    <property type="entry name" value="Peptidase_S8/S53_dom_sf"/>
</dbReference>
<evidence type="ECO:0000256" key="8">
    <source>
        <dbReference type="RuleBase" id="RU003355"/>
    </source>
</evidence>
<dbReference type="RefSeq" id="WP_258217563.1">
    <property type="nucleotide sequence ID" value="NZ_JANQBD010000035.1"/>
</dbReference>
<keyword evidence="3" id="KW-0964">Secreted</keyword>
<dbReference type="InterPro" id="IPR001119">
    <property type="entry name" value="SLH_dom"/>
</dbReference>
<dbReference type="CDD" id="cd07484">
    <property type="entry name" value="Peptidases_S8_Thermitase_like"/>
    <property type="match status" value="1"/>
</dbReference>
<sequence>MKKIGYFLLAVLILSSLWSGSVRAEADEFGASSAYTSEPGAMNPLTQFQAFDATTSKAPEFTEAEQDQIVPGQVLVKYKKGSAARTSGSRTAAFTAKALETDEQLEATKFELLPGATVYQTIKELSADPNISYVQPVYRYKASSTSVSSAVYSNDPWLPQQWGLDVTHISSLWAKVSEAQRKQIKIAIVDTGVDLNHPDLKDSLLANEGANFITPSSSPNDDHGHGTHVAGIAAAITNNSLGIAGAAGSARIIPIKALDNAGDGTTLSISKGIIWAADHGANIINLSLGGTNADPYLQDSILYAQQKGAVIVAASGNYGSDQVDYPAAYPNVIAVGALAKPSAADMTHPERYSYASFSNKGTALDVVAPGDAIYSTLPNGQYGTKDGTSMATPFVTGLAALLKAADTTLTADQIQSIITATSVDLGTPGRDNSYGYGLIDGVRSFDTPRLSLQSGATVATATYTYLPLVVHALDFSGHVNTAISSTTSGSVLLKVEQWDAAAGQWLPASSLDQEVSLSGGISLKGMELPLNHMYRVNASSKSSDKPYVSSGKVYSSASLPSSNAKLQYIKINNGQYTLTPAFQEDRTYYETQVDYSVASISVSAAAAAPSASLTLKGIAVPSGGSTAVALHTGVNLIPITVTAEDHSTQTYTLSIYRQYSADNNFISDIYINSGALSPDFNKDLMNYTLYLDKAVSKFGIAVLLENKNAKLAFNGQTVPEKTLLTNSNPYPVGASSLTISVTAENGSVRNYVITIKRLEVPLQSTMLKSLTLSGVDTFSPVFSPEVYNYQAAVKSTTSQVTLSAATVDPSTLVTLNGKTITQAGSETVNLDQGTTTLRLAVNGDSKTYSISILRLNVTSGVDGGGGGNGGRSGGGGGGFFIPPATDTGNEPVVVKADNAQLRKSLEDNKTTRVTIDATTGSSASAKTVEFGADILKLATDKNKPILIDTGRQTFELSPGSVPAQDSTAAAKLVVTRSSGEAALSKKPAQANDVSLVYDFNLSVGDDVINRFTKPVTIQWKLGTVQSQLSKLGVYYYYESGQSWVYMGGKASADGMITFTTDHFSPYAVMEYNKTFNDMAQHWAKEEVELLASKYIITGATDTTFVPEQKLTRAEFAALLVRALGVKAIGSTGKFHDVNPSDWFHDVVYQAYGAGLIEGVDTSVFAPSQPITREQMAVMIMRAYSIGTGKQASDIAIAQEVKFTDQALTGSWARDNVRLANGIGLMSGFPDGSFKPSETANRSQAAVVIKRLLDLTQQ</sequence>
<dbReference type="InterPro" id="IPR000209">
    <property type="entry name" value="Peptidase_S8/S53_dom"/>
</dbReference>
<dbReference type="Pfam" id="PF00395">
    <property type="entry name" value="SLH"/>
    <property type="match status" value="3"/>
</dbReference>
<feature type="domain" description="SLH" evidence="11">
    <location>
        <begin position="1199"/>
        <end position="1257"/>
    </location>
</feature>
<keyword evidence="5 7" id="KW-0378">Hydrolase</keyword>
<comment type="caution">
    <text evidence="12">The sequence shown here is derived from an EMBL/GenBank/DDBJ whole genome shotgun (WGS) entry which is preliminary data.</text>
</comment>
<keyword evidence="13" id="KW-1185">Reference proteome</keyword>
<dbReference type="InterPro" id="IPR034084">
    <property type="entry name" value="Thermitase-like_dom"/>
</dbReference>
<dbReference type="InterPro" id="IPR025883">
    <property type="entry name" value="Cadherin-like_domain"/>
</dbReference>
<evidence type="ECO:0000256" key="10">
    <source>
        <dbReference type="SAM" id="SignalP"/>
    </source>
</evidence>
<evidence type="ECO:0000256" key="1">
    <source>
        <dbReference type="ARBA" id="ARBA00004613"/>
    </source>
</evidence>
<evidence type="ECO:0000313" key="12">
    <source>
        <dbReference type="EMBL" id="MCR8636022.1"/>
    </source>
</evidence>
<dbReference type="Pfam" id="PF12733">
    <property type="entry name" value="Cadherin-like"/>
    <property type="match status" value="3"/>
</dbReference>
<comment type="subcellular location">
    <subcellularLocation>
        <location evidence="1">Secreted</location>
    </subcellularLocation>
</comment>
<dbReference type="InterPro" id="IPR050131">
    <property type="entry name" value="Peptidase_S8_subtilisin-like"/>
</dbReference>
<evidence type="ECO:0000256" key="3">
    <source>
        <dbReference type="ARBA" id="ARBA00022525"/>
    </source>
</evidence>
<dbReference type="PROSITE" id="PS51272">
    <property type="entry name" value="SLH"/>
    <property type="match status" value="3"/>
</dbReference>
<dbReference type="Gene3D" id="3.40.50.200">
    <property type="entry name" value="Peptidase S8/S53 domain"/>
    <property type="match status" value="1"/>
</dbReference>
<gene>
    <name evidence="12" type="ORF">NV381_33020</name>
</gene>
<dbReference type="PANTHER" id="PTHR43806">
    <property type="entry name" value="PEPTIDASE S8"/>
    <property type="match status" value="1"/>
</dbReference>
<dbReference type="PROSITE" id="PS51892">
    <property type="entry name" value="SUBTILASE"/>
    <property type="match status" value="1"/>
</dbReference>
<dbReference type="EMBL" id="JANQBD010000035">
    <property type="protein sequence ID" value="MCR8636022.1"/>
    <property type="molecule type" value="Genomic_DNA"/>
</dbReference>
<feature type="region of interest" description="Disordered" evidence="9">
    <location>
        <begin position="862"/>
        <end position="888"/>
    </location>
</feature>
<accession>A0ABT1YS67</accession>
<evidence type="ECO:0000256" key="9">
    <source>
        <dbReference type="SAM" id="MobiDB-lite"/>
    </source>
</evidence>
<evidence type="ECO:0000313" key="13">
    <source>
        <dbReference type="Proteomes" id="UP001300012"/>
    </source>
</evidence>
<dbReference type="InterPro" id="IPR022398">
    <property type="entry name" value="Peptidase_S8_His-AS"/>
</dbReference>
<keyword evidence="10" id="KW-0732">Signal</keyword>
<dbReference type="Pfam" id="PF00082">
    <property type="entry name" value="Peptidase_S8"/>
    <property type="match status" value="1"/>
</dbReference>
<feature type="compositionally biased region" description="Gly residues" evidence="9">
    <location>
        <begin position="862"/>
        <end position="879"/>
    </location>
</feature>
<feature type="domain" description="SLH" evidence="11">
    <location>
        <begin position="1070"/>
        <end position="1133"/>
    </location>
</feature>
<proteinExistence type="inferred from homology"/>
<reference evidence="12 13" key="1">
    <citation type="submission" date="2022-08" db="EMBL/GenBank/DDBJ databases">
        <title>Paenibacillus endoradicis sp. nov., Paenibacillus radicibacter sp. nov and Paenibacillus pararadicis sp. nov., three cold-adapted plant growth-promoting bacteria isolated from root of Larix gmelinii in Great Khingan.</title>
        <authorList>
            <person name="Xue H."/>
        </authorList>
    </citation>
    <scope>NUCLEOTIDE SEQUENCE [LARGE SCALE GENOMIC DNA]</scope>
    <source>
        <strain evidence="12 13">N5-1-1-5</strain>
    </source>
</reference>
<dbReference type="InterPro" id="IPR023828">
    <property type="entry name" value="Peptidase_S8_Ser-AS"/>
</dbReference>
<dbReference type="PROSITE" id="PS00138">
    <property type="entry name" value="SUBTILASE_SER"/>
    <property type="match status" value="1"/>
</dbReference>
<feature type="active site" description="Charge relay system" evidence="7">
    <location>
        <position position="225"/>
    </location>
</feature>
<comment type="similarity">
    <text evidence="2 7 8">Belongs to the peptidase S8 family.</text>
</comment>
<dbReference type="PRINTS" id="PR00723">
    <property type="entry name" value="SUBTILISIN"/>
</dbReference>
<name>A0ABT1YS67_9BACL</name>
<dbReference type="PROSITE" id="PS00136">
    <property type="entry name" value="SUBTILASE_ASP"/>
    <property type="match status" value="1"/>
</dbReference>
<dbReference type="PROSITE" id="PS00137">
    <property type="entry name" value="SUBTILASE_HIS"/>
    <property type="match status" value="1"/>
</dbReference>
<feature type="active site" description="Charge relay system" evidence="7">
    <location>
        <position position="190"/>
    </location>
</feature>
<evidence type="ECO:0000259" key="11">
    <source>
        <dbReference type="PROSITE" id="PS51272"/>
    </source>
</evidence>
<dbReference type="InterPro" id="IPR023827">
    <property type="entry name" value="Peptidase_S8_Asp-AS"/>
</dbReference>
<feature type="active site" description="Charge relay system" evidence="7">
    <location>
        <position position="389"/>
    </location>
</feature>
<evidence type="ECO:0000256" key="5">
    <source>
        <dbReference type="ARBA" id="ARBA00022801"/>
    </source>
</evidence>